<comment type="caution">
    <text evidence="2">The sequence shown here is derived from an EMBL/GenBank/DDBJ whole genome shotgun (WGS) entry which is preliminary data.</text>
</comment>
<dbReference type="Proteomes" id="UP000078459">
    <property type="component" value="Unassembled WGS sequence"/>
</dbReference>
<keyword evidence="3" id="KW-1185">Reference proteome</keyword>
<gene>
    <name evidence="2" type="ORF">A5893_11980</name>
</gene>
<dbReference type="SUPFAM" id="SSF109854">
    <property type="entry name" value="DinB/YfiT-like putative metalloenzymes"/>
    <property type="match status" value="1"/>
</dbReference>
<evidence type="ECO:0000313" key="2">
    <source>
        <dbReference type="EMBL" id="OAQ38760.1"/>
    </source>
</evidence>
<name>A0A179DDI2_9SPHI</name>
<evidence type="ECO:0000313" key="3">
    <source>
        <dbReference type="Proteomes" id="UP000078459"/>
    </source>
</evidence>
<dbReference type="InterPro" id="IPR034660">
    <property type="entry name" value="DinB/YfiT-like"/>
</dbReference>
<protein>
    <submittedName>
        <fullName evidence="2">Damage-inducible protein DinB</fullName>
    </submittedName>
</protein>
<dbReference type="OrthoDB" id="9793216at2"/>
<dbReference type="InterPro" id="IPR024775">
    <property type="entry name" value="DinB-like"/>
</dbReference>
<feature type="domain" description="DinB-like" evidence="1">
    <location>
        <begin position="38"/>
        <end position="165"/>
    </location>
</feature>
<dbReference type="Pfam" id="PF12867">
    <property type="entry name" value="DinB_2"/>
    <property type="match status" value="1"/>
</dbReference>
<dbReference type="AlphaFoldDB" id="A0A179DDI2"/>
<proteinExistence type="predicted"/>
<dbReference type="RefSeq" id="WP_068822913.1">
    <property type="nucleotide sequence ID" value="NZ_LWHJ01000029.1"/>
</dbReference>
<dbReference type="EMBL" id="LWHJ01000029">
    <property type="protein sequence ID" value="OAQ38760.1"/>
    <property type="molecule type" value="Genomic_DNA"/>
</dbReference>
<sequence>MYQPLSNEYAPFYEGYIKLAVAGNQPILKRLKSQLNGIDDFLADIPEKKYDFAYAEGKWTVKEVISHLIDTERVMTYRAMRIARNDQTELPSFDQDLIVANTSIDKYTYSDLVDELVMLRQANLFFFKSLSEEDMKKKGTASGNTVSAGALLFIIYGHIEHHFNVMKELYLKK</sequence>
<organism evidence="2 3">
    <name type="scientific">Pedobacter psychrophilus</name>
    <dbReference type="NCBI Taxonomy" id="1826909"/>
    <lineage>
        <taxon>Bacteria</taxon>
        <taxon>Pseudomonadati</taxon>
        <taxon>Bacteroidota</taxon>
        <taxon>Sphingobacteriia</taxon>
        <taxon>Sphingobacteriales</taxon>
        <taxon>Sphingobacteriaceae</taxon>
        <taxon>Pedobacter</taxon>
    </lineage>
</organism>
<reference evidence="2 3" key="1">
    <citation type="submission" date="2016-04" db="EMBL/GenBank/DDBJ databases">
        <authorList>
            <person name="Evans L.H."/>
            <person name="Alamgir A."/>
            <person name="Owens N."/>
            <person name="Weber N.D."/>
            <person name="Virtaneva K."/>
            <person name="Barbian K."/>
            <person name="Babar A."/>
            <person name="Rosenke K."/>
        </authorList>
    </citation>
    <scope>NUCLEOTIDE SEQUENCE [LARGE SCALE GENOMIC DNA]</scope>
    <source>
        <strain evidence="2 3">CCM 8644</strain>
    </source>
</reference>
<accession>A0A179DDI2</accession>
<reference evidence="2 3" key="2">
    <citation type="submission" date="2016-06" db="EMBL/GenBank/DDBJ databases">
        <title>Pedobacter psychrophilus sp. nov., isolated from Antarctic fragmentary rock.</title>
        <authorList>
            <person name="Svec P."/>
        </authorList>
    </citation>
    <scope>NUCLEOTIDE SEQUENCE [LARGE SCALE GENOMIC DNA]</scope>
    <source>
        <strain evidence="2 3">CCM 8644</strain>
    </source>
</reference>
<dbReference type="Gene3D" id="1.20.120.450">
    <property type="entry name" value="dinb family like domain"/>
    <property type="match status" value="1"/>
</dbReference>
<dbReference type="STRING" id="1826909.A5893_11980"/>
<evidence type="ECO:0000259" key="1">
    <source>
        <dbReference type="Pfam" id="PF12867"/>
    </source>
</evidence>